<reference evidence="1 2" key="1">
    <citation type="submission" date="2023-09" db="EMBL/GenBank/DDBJ databases">
        <authorList>
            <person name="Wang M."/>
        </authorList>
    </citation>
    <scope>NUCLEOTIDE SEQUENCE [LARGE SCALE GENOMIC DNA]</scope>
    <source>
        <strain evidence="1">GT-2023</strain>
        <tissue evidence="1">Liver</tissue>
    </source>
</reference>
<keyword evidence="2" id="KW-1185">Reference proteome</keyword>
<organism evidence="1 2">
    <name type="scientific">Cirrhinus molitorella</name>
    <name type="common">mud carp</name>
    <dbReference type="NCBI Taxonomy" id="172907"/>
    <lineage>
        <taxon>Eukaryota</taxon>
        <taxon>Metazoa</taxon>
        <taxon>Chordata</taxon>
        <taxon>Craniata</taxon>
        <taxon>Vertebrata</taxon>
        <taxon>Euteleostomi</taxon>
        <taxon>Actinopterygii</taxon>
        <taxon>Neopterygii</taxon>
        <taxon>Teleostei</taxon>
        <taxon>Ostariophysi</taxon>
        <taxon>Cypriniformes</taxon>
        <taxon>Cyprinidae</taxon>
        <taxon>Labeoninae</taxon>
        <taxon>Labeonini</taxon>
        <taxon>Cirrhinus</taxon>
    </lineage>
</organism>
<sequence length="83" mass="8810">MVGEGRSLVPAVGRFVLADCREANLVSGERVETRLPAGAACEISPVLLRIIAFGSARSLNAGMTCNCRQTERQTAERECLGCA</sequence>
<proteinExistence type="predicted"/>
<dbReference type="EMBL" id="JAYMGO010000003">
    <property type="protein sequence ID" value="KAL1278859.1"/>
    <property type="molecule type" value="Genomic_DNA"/>
</dbReference>
<dbReference type="Proteomes" id="UP001558613">
    <property type="component" value="Unassembled WGS sequence"/>
</dbReference>
<protein>
    <submittedName>
        <fullName evidence="1">Uncharacterized protein</fullName>
    </submittedName>
</protein>
<name>A0ABR3NPM2_9TELE</name>
<comment type="caution">
    <text evidence="1">The sequence shown here is derived from an EMBL/GenBank/DDBJ whole genome shotgun (WGS) entry which is preliminary data.</text>
</comment>
<evidence type="ECO:0000313" key="1">
    <source>
        <dbReference type="EMBL" id="KAL1278859.1"/>
    </source>
</evidence>
<gene>
    <name evidence="1" type="ORF">QQF64_025532</name>
</gene>
<evidence type="ECO:0000313" key="2">
    <source>
        <dbReference type="Proteomes" id="UP001558613"/>
    </source>
</evidence>
<accession>A0ABR3NPM2</accession>